<dbReference type="NCBIfam" id="TIGR04129">
    <property type="entry name" value="CxxH_BA5709"/>
    <property type="match status" value="1"/>
</dbReference>
<reference evidence="1 2" key="1">
    <citation type="submission" date="2021-06" db="EMBL/GenBank/DDBJ databases">
        <title>Bacillus sp. RD4P76, an endophyte from a halophyte.</title>
        <authorList>
            <person name="Sun J.-Q."/>
        </authorList>
    </citation>
    <scope>NUCLEOTIDE SEQUENCE [LARGE SCALE GENOMIC DNA]</scope>
    <source>
        <strain evidence="1 2">CGMCC 1.15917</strain>
    </source>
</reference>
<keyword evidence="2" id="KW-1185">Reference proteome</keyword>
<organism evidence="1 2">
    <name type="scientific">Evansella tamaricis</name>
    <dbReference type="NCBI Taxonomy" id="2069301"/>
    <lineage>
        <taxon>Bacteria</taxon>
        <taxon>Bacillati</taxon>
        <taxon>Bacillota</taxon>
        <taxon>Bacilli</taxon>
        <taxon>Bacillales</taxon>
        <taxon>Bacillaceae</taxon>
        <taxon>Evansella</taxon>
    </lineage>
</organism>
<dbReference type="Pfam" id="PF14116">
    <property type="entry name" value="YyzF"/>
    <property type="match status" value="1"/>
</dbReference>
<name>A0ABS6JB46_9BACI</name>
<protein>
    <submittedName>
        <fullName evidence="1">CxxH/CxxC protein</fullName>
    </submittedName>
</protein>
<dbReference type="InterPro" id="IPR025626">
    <property type="entry name" value="YyzF"/>
</dbReference>
<sequence>MYYSCPEHIDLALDETVDETSMPPELDLVEETNSKEVRCSFCNEQAKYRIHVDKPQ</sequence>
<dbReference type="EMBL" id="JAHQCS010000054">
    <property type="protein sequence ID" value="MBU9710899.1"/>
    <property type="molecule type" value="Genomic_DNA"/>
</dbReference>
<accession>A0ABS6JB46</accession>
<evidence type="ECO:0000313" key="1">
    <source>
        <dbReference type="EMBL" id="MBU9710899.1"/>
    </source>
</evidence>
<dbReference type="Proteomes" id="UP000784880">
    <property type="component" value="Unassembled WGS sequence"/>
</dbReference>
<gene>
    <name evidence="1" type="ORF">KS419_03980</name>
</gene>
<proteinExistence type="predicted"/>
<dbReference type="RefSeq" id="WP_217064790.1">
    <property type="nucleotide sequence ID" value="NZ_JAHQCS010000054.1"/>
</dbReference>
<evidence type="ECO:0000313" key="2">
    <source>
        <dbReference type="Proteomes" id="UP000784880"/>
    </source>
</evidence>
<comment type="caution">
    <text evidence="1">The sequence shown here is derived from an EMBL/GenBank/DDBJ whole genome shotgun (WGS) entry which is preliminary data.</text>
</comment>